<protein>
    <submittedName>
        <fullName evidence="2">Transcriptional regulator with XRE-family HTH domain</fullName>
    </submittedName>
</protein>
<gene>
    <name evidence="2" type="ORF">IW256_006439</name>
</gene>
<evidence type="ECO:0000259" key="1">
    <source>
        <dbReference type="PROSITE" id="PS50943"/>
    </source>
</evidence>
<dbReference type="Pfam" id="PF13560">
    <property type="entry name" value="HTH_31"/>
    <property type="match status" value="1"/>
</dbReference>
<dbReference type="PANTHER" id="PTHR35010:SF2">
    <property type="entry name" value="BLL4672 PROTEIN"/>
    <property type="match status" value="1"/>
</dbReference>
<sequence length="294" mass="32875">MSRSVELGDFLKSRRGRLRPEEAGLRSYGGRRRVPGLRREELAQLAGVSVAYYIRLEQGHADNVSAEVLDAVARALRLDPDERAHLHRLAHPPRRDAVRAAPRLRAPLQHLLDSITHAPAYVVGHHTDVVAWNRLTAAVFVDLAAVPPEERTWTHQIHLNDDYRERLGDNWPAVARRNVAHLRYRSGEDPDDRRLKALIGTMLERSPDFRELWSAHQVSDLTHGEARIRHPEAGPLVLSFETLRLPGDPDLSRLMLYAAEPGSPYEAALNRLAASSRHLSSAELAATIAATADP</sequence>
<dbReference type="RefSeq" id="WP_197014525.1">
    <property type="nucleotide sequence ID" value="NZ_BAABES010000012.1"/>
</dbReference>
<evidence type="ECO:0000313" key="3">
    <source>
        <dbReference type="Proteomes" id="UP000614047"/>
    </source>
</evidence>
<reference evidence="2" key="1">
    <citation type="submission" date="2020-11" db="EMBL/GenBank/DDBJ databases">
        <title>Sequencing the genomes of 1000 actinobacteria strains.</title>
        <authorList>
            <person name="Klenk H.-P."/>
        </authorList>
    </citation>
    <scope>NUCLEOTIDE SEQUENCE</scope>
    <source>
        <strain evidence="2">DSM 43175</strain>
    </source>
</reference>
<dbReference type="Pfam" id="PF17765">
    <property type="entry name" value="MLTR_LBD"/>
    <property type="match status" value="1"/>
</dbReference>
<dbReference type="Proteomes" id="UP000614047">
    <property type="component" value="Unassembled WGS sequence"/>
</dbReference>
<dbReference type="SUPFAM" id="SSF47413">
    <property type="entry name" value="lambda repressor-like DNA-binding domains"/>
    <property type="match status" value="1"/>
</dbReference>
<evidence type="ECO:0000313" key="2">
    <source>
        <dbReference type="EMBL" id="MBG6092326.1"/>
    </source>
</evidence>
<feature type="domain" description="HTH cro/C1-type" evidence="1">
    <location>
        <begin position="36"/>
        <end position="83"/>
    </location>
</feature>
<keyword evidence="3" id="KW-1185">Reference proteome</keyword>
<dbReference type="SMART" id="SM00530">
    <property type="entry name" value="HTH_XRE"/>
    <property type="match status" value="1"/>
</dbReference>
<name>A0A931DR87_9ACTN</name>
<dbReference type="GO" id="GO:0003677">
    <property type="term" value="F:DNA binding"/>
    <property type="evidence" value="ECO:0007669"/>
    <property type="project" value="InterPro"/>
</dbReference>
<dbReference type="InterPro" id="IPR001387">
    <property type="entry name" value="Cro/C1-type_HTH"/>
</dbReference>
<dbReference type="InterPro" id="IPR010982">
    <property type="entry name" value="Lambda_DNA-bd_dom_sf"/>
</dbReference>
<proteinExistence type="predicted"/>
<dbReference type="Gene3D" id="1.10.260.40">
    <property type="entry name" value="lambda repressor-like DNA-binding domains"/>
    <property type="match status" value="1"/>
</dbReference>
<dbReference type="PROSITE" id="PS50943">
    <property type="entry name" value="HTH_CROC1"/>
    <property type="match status" value="1"/>
</dbReference>
<dbReference type="EMBL" id="JADOUA010000001">
    <property type="protein sequence ID" value="MBG6092326.1"/>
    <property type="molecule type" value="Genomic_DNA"/>
</dbReference>
<dbReference type="Gene3D" id="3.30.450.180">
    <property type="match status" value="1"/>
</dbReference>
<dbReference type="PANTHER" id="PTHR35010">
    <property type="entry name" value="BLL4672 PROTEIN-RELATED"/>
    <property type="match status" value="1"/>
</dbReference>
<accession>A0A931DR87</accession>
<dbReference type="AlphaFoldDB" id="A0A931DR87"/>
<organism evidence="2 3">
    <name type="scientific">Actinomadura viridis</name>
    <dbReference type="NCBI Taxonomy" id="58110"/>
    <lineage>
        <taxon>Bacteria</taxon>
        <taxon>Bacillati</taxon>
        <taxon>Actinomycetota</taxon>
        <taxon>Actinomycetes</taxon>
        <taxon>Streptosporangiales</taxon>
        <taxon>Thermomonosporaceae</taxon>
        <taxon>Actinomadura</taxon>
    </lineage>
</organism>
<dbReference type="InterPro" id="IPR041413">
    <property type="entry name" value="MLTR_LBD"/>
</dbReference>
<dbReference type="CDD" id="cd00093">
    <property type="entry name" value="HTH_XRE"/>
    <property type="match status" value="1"/>
</dbReference>
<comment type="caution">
    <text evidence="2">The sequence shown here is derived from an EMBL/GenBank/DDBJ whole genome shotgun (WGS) entry which is preliminary data.</text>
</comment>